<comment type="caution">
    <text evidence="3">The sequence shown here is derived from an EMBL/GenBank/DDBJ whole genome shotgun (WGS) entry which is preliminary data.</text>
</comment>
<dbReference type="GO" id="GO:0003677">
    <property type="term" value="F:DNA binding"/>
    <property type="evidence" value="ECO:0007669"/>
    <property type="project" value="InterPro"/>
</dbReference>
<dbReference type="CDD" id="cd00093">
    <property type="entry name" value="HTH_XRE"/>
    <property type="match status" value="1"/>
</dbReference>
<reference evidence="4" key="1">
    <citation type="submission" date="2017-09" db="EMBL/GenBank/DDBJ databases">
        <title>Depth-based differentiation of microbial function through sediment-hosted aquifers and enrichment of novel symbionts in the deep terrestrial subsurface.</title>
        <authorList>
            <person name="Probst A.J."/>
            <person name="Ladd B."/>
            <person name="Jarett J.K."/>
            <person name="Geller-Mcgrath D.E."/>
            <person name="Sieber C.M.K."/>
            <person name="Emerson J.B."/>
            <person name="Anantharaman K."/>
            <person name="Thomas B.C."/>
            <person name="Malmstrom R."/>
            <person name="Stieglmeier M."/>
            <person name="Klingl A."/>
            <person name="Woyke T."/>
            <person name="Ryan C.M."/>
            <person name="Banfield J.F."/>
        </authorList>
    </citation>
    <scope>NUCLEOTIDE SEQUENCE [LARGE SCALE GENOMIC DNA]</scope>
</reference>
<accession>A0A2M8L1Q5</accession>
<dbReference type="InterPro" id="IPR010982">
    <property type="entry name" value="Lambda_DNA-bd_dom_sf"/>
</dbReference>
<dbReference type="GO" id="GO:0006355">
    <property type="term" value="P:regulation of DNA-templated transcription"/>
    <property type="evidence" value="ECO:0007669"/>
    <property type="project" value="InterPro"/>
</dbReference>
<dbReference type="PROSITE" id="PS50943">
    <property type="entry name" value="HTH_CROC1"/>
    <property type="match status" value="1"/>
</dbReference>
<organism evidence="3 4">
    <name type="scientific">Candidatus Shapirobacteria bacterium CG10_big_fil_rev_8_21_14_0_10_36_6</name>
    <dbReference type="NCBI Taxonomy" id="1974886"/>
    <lineage>
        <taxon>Bacteria</taxon>
        <taxon>Candidatus Shapironibacteriota</taxon>
    </lineage>
</organism>
<dbReference type="AlphaFoldDB" id="A0A2M8L1Q5"/>
<evidence type="ECO:0000259" key="1">
    <source>
        <dbReference type="PROSITE" id="PS50805"/>
    </source>
</evidence>
<name>A0A2M8L1Q5_9BACT</name>
<dbReference type="SUPFAM" id="SSF47413">
    <property type="entry name" value="lambda repressor-like DNA-binding domains"/>
    <property type="match status" value="1"/>
</dbReference>
<evidence type="ECO:0000313" key="4">
    <source>
        <dbReference type="Proteomes" id="UP000229766"/>
    </source>
</evidence>
<dbReference type="EMBL" id="PFEI01000132">
    <property type="protein sequence ID" value="PJE66798.1"/>
    <property type="molecule type" value="Genomic_DNA"/>
</dbReference>
<dbReference type="Proteomes" id="UP000229766">
    <property type="component" value="Unassembled WGS sequence"/>
</dbReference>
<feature type="domain" description="HTH cro/C1-type" evidence="2">
    <location>
        <begin position="41"/>
        <end position="95"/>
    </location>
</feature>
<gene>
    <name evidence="3" type="ORF">COU93_02310</name>
</gene>
<feature type="domain" description="KRAB" evidence="1">
    <location>
        <begin position="11"/>
        <end position="88"/>
    </location>
</feature>
<dbReference type="InterPro" id="IPR001387">
    <property type="entry name" value="Cro/C1-type_HTH"/>
</dbReference>
<dbReference type="InterPro" id="IPR001909">
    <property type="entry name" value="KRAB"/>
</dbReference>
<evidence type="ECO:0000259" key="2">
    <source>
        <dbReference type="PROSITE" id="PS50943"/>
    </source>
</evidence>
<protein>
    <submittedName>
        <fullName evidence="3">Transcriptional regulator</fullName>
    </submittedName>
</protein>
<dbReference type="Pfam" id="PF01381">
    <property type="entry name" value="HTH_3"/>
    <property type="match status" value="1"/>
</dbReference>
<sequence length="97" mass="11039">MNKTKLKKLAITLDEFNKDVTPKEWKFIEAEQKYYYLVVALKKARNSMGLTQNKLAELSNMPRTTITRIESGSRNATLQTLMTIAGSMGKTIELRLA</sequence>
<dbReference type="SMART" id="SM00530">
    <property type="entry name" value="HTH_XRE"/>
    <property type="match status" value="1"/>
</dbReference>
<evidence type="ECO:0000313" key="3">
    <source>
        <dbReference type="EMBL" id="PJE66798.1"/>
    </source>
</evidence>
<proteinExistence type="predicted"/>
<dbReference type="PROSITE" id="PS50805">
    <property type="entry name" value="KRAB"/>
    <property type="match status" value="1"/>
</dbReference>
<dbReference type="Gene3D" id="1.10.260.40">
    <property type="entry name" value="lambda repressor-like DNA-binding domains"/>
    <property type="match status" value="1"/>
</dbReference>